<feature type="transmembrane region" description="Helical" evidence="1">
    <location>
        <begin position="107"/>
        <end position="126"/>
    </location>
</feature>
<name>A0A1M5BGI8_9BACL</name>
<evidence type="ECO:0000313" key="2">
    <source>
        <dbReference type="EMBL" id="SHF41588.1"/>
    </source>
</evidence>
<reference evidence="2 3" key="1">
    <citation type="submission" date="2016-11" db="EMBL/GenBank/DDBJ databases">
        <authorList>
            <person name="Jaros S."/>
            <person name="Januszkiewicz K."/>
            <person name="Wedrychowicz H."/>
        </authorList>
    </citation>
    <scope>NUCLEOTIDE SEQUENCE [LARGE SCALE GENOMIC DNA]</scope>
    <source>
        <strain evidence="2 3">DSM 44666</strain>
    </source>
</reference>
<keyword evidence="1" id="KW-0812">Transmembrane</keyword>
<accession>A0A1M5BGI8</accession>
<dbReference type="AlphaFoldDB" id="A0A1M5BGI8"/>
<feature type="transmembrane region" description="Helical" evidence="1">
    <location>
        <begin position="75"/>
        <end position="95"/>
    </location>
</feature>
<keyword evidence="3" id="KW-1185">Reference proteome</keyword>
<feature type="transmembrane region" description="Helical" evidence="1">
    <location>
        <begin position="138"/>
        <end position="156"/>
    </location>
</feature>
<feature type="transmembrane region" description="Helical" evidence="1">
    <location>
        <begin position="35"/>
        <end position="55"/>
    </location>
</feature>
<keyword evidence="1" id="KW-0472">Membrane</keyword>
<proteinExistence type="predicted"/>
<dbReference type="Proteomes" id="UP000184476">
    <property type="component" value="Unassembled WGS sequence"/>
</dbReference>
<keyword evidence="1" id="KW-1133">Transmembrane helix</keyword>
<evidence type="ECO:0000256" key="1">
    <source>
        <dbReference type="SAM" id="Phobius"/>
    </source>
</evidence>
<evidence type="ECO:0000313" key="3">
    <source>
        <dbReference type="Proteomes" id="UP000184476"/>
    </source>
</evidence>
<protein>
    <submittedName>
        <fullName evidence="2">Uncharacterized protein</fullName>
    </submittedName>
</protein>
<dbReference type="EMBL" id="FQVL01000023">
    <property type="protein sequence ID" value="SHF41588.1"/>
    <property type="molecule type" value="Genomic_DNA"/>
</dbReference>
<organism evidence="2 3">
    <name type="scientific">Seinonella peptonophila</name>
    <dbReference type="NCBI Taxonomy" id="112248"/>
    <lineage>
        <taxon>Bacteria</taxon>
        <taxon>Bacillati</taxon>
        <taxon>Bacillota</taxon>
        <taxon>Bacilli</taxon>
        <taxon>Bacillales</taxon>
        <taxon>Thermoactinomycetaceae</taxon>
        <taxon>Seinonella</taxon>
    </lineage>
</organism>
<gene>
    <name evidence="2" type="ORF">SAMN05444392_12328</name>
</gene>
<sequence>MVIGKLAASFLASFIVALCIPLIFQKDHSMYFPEVSIIFMWMLFASSFIVIYSLVVDKMANFILENKNKIWFRWIFHLSVVLVIYILSVGVKRILGNYEIQFSSFSAKWTLLSNFILFGVMDDIFIKMNWVNRFRTRIIVLGILFPVVLWFCSLIVNL</sequence>